<dbReference type="WBParaSite" id="ASIM_0000924001-mRNA-1">
    <property type="protein sequence ID" value="ASIM_0000924001-mRNA-1"/>
    <property type="gene ID" value="ASIM_0000924001"/>
</dbReference>
<evidence type="ECO:0000313" key="2">
    <source>
        <dbReference type="Proteomes" id="UP000267096"/>
    </source>
</evidence>
<evidence type="ECO:0000313" key="1">
    <source>
        <dbReference type="EMBL" id="VDK35750.1"/>
    </source>
</evidence>
<proteinExistence type="predicted"/>
<dbReference type="AlphaFoldDB" id="A0A0M3JNK0"/>
<reference evidence="1 2" key="2">
    <citation type="submission" date="2018-11" db="EMBL/GenBank/DDBJ databases">
        <authorList>
            <consortium name="Pathogen Informatics"/>
        </authorList>
    </citation>
    <scope>NUCLEOTIDE SEQUENCE [LARGE SCALE GENOMIC DNA]</scope>
</reference>
<gene>
    <name evidence="1" type="ORF">ASIM_LOCUS8981</name>
</gene>
<protein>
    <submittedName>
        <fullName evidence="3">Transposase</fullName>
    </submittedName>
</protein>
<evidence type="ECO:0000313" key="3">
    <source>
        <dbReference type="WBParaSite" id="ASIM_0000924001-mRNA-1"/>
    </source>
</evidence>
<sequence length="44" mass="5200">MVPTAREQQLFEKLKKSPRRLRSAYHDVMVSVWVIREIMGDQGI</sequence>
<accession>A0A0M3JNK0</accession>
<reference evidence="3" key="1">
    <citation type="submission" date="2017-02" db="UniProtKB">
        <authorList>
            <consortium name="WormBaseParasite"/>
        </authorList>
    </citation>
    <scope>IDENTIFICATION</scope>
</reference>
<dbReference type="Proteomes" id="UP000267096">
    <property type="component" value="Unassembled WGS sequence"/>
</dbReference>
<organism evidence="3">
    <name type="scientific">Anisakis simplex</name>
    <name type="common">Herring worm</name>
    <dbReference type="NCBI Taxonomy" id="6269"/>
    <lineage>
        <taxon>Eukaryota</taxon>
        <taxon>Metazoa</taxon>
        <taxon>Ecdysozoa</taxon>
        <taxon>Nematoda</taxon>
        <taxon>Chromadorea</taxon>
        <taxon>Rhabditida</taxon>
        <taxon>Spirurina</taxon>
        <taxon>Ascaridomorpha</taxon>
        <taxon>Ascaridoidea</taxon>
        <taxon>Anisakidae</taxon>
        <taxon>Anisakis</taxon>
        <taxon>Anisakis simplex complex</taxon>
    </lineage>
</organism>
<keyword evidence="2" id="KW-1185">Reference proteome</keyword>
<name>A0A0M3JNK0_ANISI</name>
<dbReference type="EMBL" id="UYRR01025919">
    <property type="protein sequence ID" value="VDK35750.1"/>
    <property type="molecule type" value="Genomic_DNA"/>
</dbReference>